<evidence type="ECO:0000256" key="1">
    <source>
        <dbReference type="SAM" id="Phobius"/>
    </source>
</evidence>
<dbReference type="InterPro" id="IPR040410">
    <property type="entry name" value="UPF0658_Golgi"/>
</dbReference>
<dbReference type="Pfam" id="PF25044">
    <property type="entry name" value="DUF7789"/>
    <property type="match status" value="1"/>
</dbReference>
<evidence type="ECO:0000313" key="4">
    <source>
        <dbReference type="Proteomes" id="UP000053201"/>
    </source>
</evidence>
<dbReference type="RefSeq" id="XP_016609809.1">
    <property type="nucleotide sequence ID" value="XM_016751825.1"/>
</dbReference>
<evidence type="ECO:0000259" key="2">
    <source>
        <dbReference type="Pfam" id="PF25044"/>
    </source>
</evidence>
<feature type="transmembrane region" description="Helical" evidence="1">
    <location>
        <begin position="48"/>
        <end position="68"/>
    </location>
</feature>
<dbReference type="VEuPathDB" id="FungiDB:SPPG_03562"/>
<feature type="transmembrane region" description="Helical" evidence="1">
    <location>
        <begin position="269"/>
        <end position="292"/>
    </location>
</feature>
<keyword evidence="1" id="KW-0812">Transmembrane</keyword>
<feature type="transmembrane region" description="Helical" evidence="1">
    <location>
        <begin position="231"/>
        <end position="249"/>
    </location>
</feature>
<dbReference type="EMBL" id="KQ257454">
    <property type="protein sequence ID" value="KND01770.1"/>
    <property type="molecule type" value="Genomic_DNA"/>
</dbReference>
<dbReference type="Proteomes" id="UP000053201">
    <property type="component" value="Unassembled WGS sequence"/>
</dbReference>
<dbReference type="PANTHER" id="PTHR34391">
    <property type="entry name" value="UPF0658 GOLGI APPARATUS MEMBRANE PROTEIN C1952.10C-RELATED"/>
    <property type="match status" value="1"/>
</dbReference>
<dbReference type="OMA" id="IYTEFGW"/>
<evidence type="ECO:0000313" key="3">
    <source>
        <dbReference type="EMBL" id="KND01770.1"/>
    </source>
</evidence>
<feature type="domain" description="DUF7789" evidence="2">
    <location>
        <begin position="53"/>
        <end position="147"/>
    </location>
</feature>
<proteinExistence type="predicted"/>
<gene>
    <name evidence="3" type="ORF">SPPG_03562</name>
</gene>
<keyword evidence="4" id="KW-1185">Reference proteome</keyword>
<dbReference type="GO" id="GO:0005794">
    <property type="term" value="C:Golgi apparatus"/>
    <property type="evidence" value="ECO:0007669"/>
    <property type="project" value="TreeGrafter"/>
</dbReference>
<feature type="transmembrane region" description="Helical" evidence="1">
    <location>
        <begin position="173"/>
        <end position="198"/>
    </location>
</feature>
<protein>
    <recommendedName>
        <fullName evidence="2">DUF7789 domain-containing protein</fullName>
    </recommendedName>
</protein>
<sequence length="327" mass="37651">MIESVVGRIIFFATLVEAIIIIALESIVAAIFWKYFDPVNGREGPTRGIPVYLIIFIIGQLFQIYLCWDAVLHKNTIQIVAFVMFNLCVCLYSIFQYTQMIGLVEDNSEQVPFTHSDQETLKAVLLAIPIILGAFGVLFAICAWKLYLEFGWKIYKKIGADPKMRNMYRSYQFFIMLLKLDVFFVLGFGIQFLVLVIQKNDPEFALTIAALPIMMLVLVLAVYGLKREDKWIMGLFCCGVVLAMSYFVFKLVRIYMRKNEPQYSDTKHYLTFFACLSLAVMIMTFVNAIVCYRNFGKGLKEHIHDSRRQRDEAEFAAVSATRKPLED</sequence>
<feature type="transmembrane region" description="Helical" evidence="1">
    <location>
        <begin position="124"/>
        <end position="147"/>
    </location>
</feature>
<dbReference type="eggNOG" id="ENOG502RXYE">
    <property type="taxonomic scope" value="Eukaryota"/>
</dbReference>
<dbReference type="OrthoDB" id="2448307at2759"/>
<keyword evidence="1" id="KW-1133">Transmembrane helix</keyword>
<organism evidence="3 4">
    <name type="scientific">Spizellomyces punctatus (strain DAOM BR117)</name>
    <dbReference type="NCBI Taxonomy" id="645134"/>
    <lineage>
        <taxon>Eukaryota</taxon>
        <taxon>Fungi</taxon>
        <taxon>Fungi incertae sedis</taxon>
        <taxon>Chytridiomycota</taxon>
        <taxon>Chytridiomycota incertae sedis</taxon>
        <taxon>Chytridiomycetes</taxon>
        <taxon>Spizellomycetales</taxon>
        <taxon>Spizellomycetaceae</taxon>
        <taxon>Spizellomyces</taxon>
    </lineage>
</organism>
<feature type="transmembrane region" description="Helical" evidence="1">
    <location>
        <begin position="204"/>
        <end position="224"/>
    </location>
</feature>
<dbReference type="AlphaFoldDB" id="A0A0L0HLJ0"/>
<accession>A0A0L0HLJ0</accession>
<dbReference type="InParanoid" id="A0A0L0HLJ0"/>
<name>A0A0L0HLJ0_SPIPD</name>
<dbReference type="GeneID" id="27687070"/>
<dbReference type="InterPro" id="IPR056691">
    <property type="entry name" value="DUF7789"/>
</dbReference>
<dbReference type="PANTHER" id="PTHR34391:SF1">
    <property type="entry name" value="UPF0658 GOLGI APPARATUS MEMBRANE PROTEIN C1952.10C-RELATED"/>
    <property type="match status" value="1"/>
</dbReference>
<reference evidence="3 4" key="1">
    <citation type="submission" date="2009-08" db="EMBL/GenBank/DDBJ databases">
        <title>The Genome Sequence of Spizellomyces punctatus strain DAOM BR117.</title>
        <authorList>
            <consortium name="The Broad Institute Genome Sequencing Platform"/>
            <person name="Russ C."/>
            <person name="Cuomo C."/>
            <person name="Shea T."/>
            <person name="Young S.K."/>
            <person name="Zeng Q."/>
            <person name="Koehrsen M."/>
            <person name="Haas B."/>
            <person name="Borodovsky M."/>
            <person name="Guigo R."/>
            <person name="Alvarado L."/>
            <person name="Berlin A."/>
            <person name="Bochicchio J."/>
            <person name="Borenstein D."/>
            <person name="Chapman S."/>
            <person name="Chen Z."/>
            <person name="Engels R."/>
            <person name="Freedman E."/>
            <person name="Gellesch M."/>
            <person name="Goldberg J."/>
            <person name="Griggs A."/>
            <person name="Gujja S."/>
            <person name="Heiman D."/>
            <person name="Hepburn T."/>
            <person name="Howarth C."/>
            <person name="Jen D."/>
            <person name="Larson L."/>
            <person name="Lewis B."/>
            <person name="Mehta T."/>
            <person name="Park D."/>
            <person name="Pearson M."/>
            <person name="Roberts A."/>
            <person name="Saif S."/>
            <person name="Shenoy N."/>
            <person name="Sisk P."/>
            <person name="Stolte C."/>
            <person name="Sykes S."/>
            <person name="Thomson T."/>
            <person name="Walk T."/>
            <person name="White J."/>
            <person name="Yandava C."/>
            <person name="Burger G."/>
            <person name="Gray M.W."/>
            <person name="Holland P.W.H."/>
            <person name="King N."/>
            <person name="Lang F.B.F."/>
            <person name="Roger A.J."/>
            <person name="Ruiz-Trillo I."/>
            <person name="Lander E."/>
            <person name="Nusbaum C."/>
        </authorList>
    </citation>
    <scope>NUCLEOTIDE SEQUENCE [LARGE SCALE GENOMIC DNA]</scope>
    <source>
        <strain evidence="3 4">DAOM BR117</strain>
    </source>
</reference>
<feature type="transmembrane region" description="Helical" evidence="1">
    <location>
        <begin position="80"/>
        <end position="104"/>
    </location>
</feature>
<keyword evidence="1" id="KW-0472">Membrane</keyword>
<feature type="transmembrane region" description="Helical" evidence="1">
    <location>
        <begin position="9"/>
        <end position="36"/>
    </location>
</feature>